<comment type="caution">
    <text evidence="2">The sequence shown here is derived from an EMBL/GenBank/DDBJ whole genome shotgun (WGS) entry which is preliminary data.</text>
</comment>
<dbReference type="AlphaFoldDB" id="A0A6N7L1N3"/>
<dbReference type="GO" id="GO:0005829">
    <property type="term" value="C:cytosol"/>
    <property type="evidence" value="ECO:0007669"/>
    <property type="project" value="TreeGrafter"/>
</dbReference>
<dbReference type="EMBL" id="WBOF01000002">
    <property type="protein sequence ID" value="MQS16094.1"/>
    <property type="molecule type" value="Genomic_DNA"/>
</dbReference>
<reference evidence="2 3" key="1">
    <citation type="submission" date="2019-09" db="EMBL/GenBank/DDBJ databases">
        <title>Genome Sequences of Streptomyces kaniharaensis ATCC 21070.</title>
        <authorList>
            <person name="Zhu W."/>
            <person name="De Crecy-Lagard V."/>
            <person name="Richards N.G."/>
        </authorList>
    </citation>
    <scope>NUCLEOTIDE SEQUENCE [LARGE SCALE GENOMIC DNA]</scope>
    <source>
        <strain evidence="2 3">SF-557</strain>
    </source>
</reference>
<dbReference type="Proteomes" id="UP000450000">
    <property type="component" value="Unassembled WGS sequence"/>
</dbReference>
<evidence type="ECO:0000313" key="3">
    <source>
        <dbReference type="Proteomes" id="UP000450000"/>
    </source>
</evidence>
<accession>A0A6N7L1N3</accession>
<proteinExistence type="predicted"/>
<dbReference type="Pfam" id="PF13936">
    <property type="entry name" value="HTH_38"/>
    <property type="match status" value="1"/>
</dbReference>
<dbReference type="InterPro" id="IPR051917">
    <property type="entry name" value="Transposase-Integrase"/>
</dbReference>
<name>A0A6N7L1N3_9ACTN</name>
<dbReference type="PANTHER" id="PTHR10948:SF23">
    <property type="entry name" value="TRANSPOSASE INSI FOR INSERTION SEQUENCE ELEMENT IS30A-RELATED"/>
    <property type="match status" value="1"/>
</dbReference>
<evidence type="ECO:0000313" key="2">
    <source>
        <dbReference type="EMBL" id="MQS16094.1"/>
    </source>
</evidence>
<organism evidence="2 3">
    <name type="scientific">Streptomyces kaniharaensis</name>
    <dbReference type="NCBI Taxonomy" id="212423"/>
    <lineage>
        <taxon>Bacteria</taxon>
        <taxon>Bacillati</taxon>
        <taxon>Actinomycetota</taxon>
        <taxon>Actinomycetes</taxon>
        <taxon>Kitasatosporales</taxon>
        <taxon>Streptomycetaceae</taxon>
        <taxon>Streptomyces</taxon>
    </lineage>
</organism>
<dbReference type="GO" id="GO:0004803">
    <property type="term" value="F:transposase activity"/>
    <property type="evidence" value="ECO:0007669"/>
    <property type="project" value="TreeGrafter"/>
</dbReference>
<evidence type="ECO:0000259" key="1">
    <source>
        <dbReference type="Pfam" id="PF13936"/>
    </source>
</evidence>
<sequence>MARLGRPGMSDTQKRELWDRWKAGESISEISRALGRPPGSIFTIIKSNGGYVPPVRQRRSGQLTLPERESISRGLARGDSIRSMARALGRAASTVSREIARNKGPARYRAVDAE</sequence>
<dbReference type="GO" id="GO:0032196">
    <property type="term" value="P:transposition"/>
    <property type="evidence" value="ECO:0007669"/>
    <property type="project" value="TreeGrafter"/>
</dbReference>
<gene>
    <name evidence="2" type="ORF">F7Q99_28610</name>
</gene>
<dbReference type="OrthoDB" id="9803231at2"/>
<keyword evidence="3" id="KW-1185">Reference proteome</keyword>
<dbReference type="PANTHER" id="PTHR10948">
    <property type="entry name" value="TRANSPOSASE"/>
    <property type="match status" value="1"/>
</dbReference>
<dbReference type="InterPro" id="IPR025246">
    <property type="entry name" value="IS30-like_HTH"/>
</dbReference>
<feature type="domain" description="Transposase IS30-like HTH" evidence="1">
    <location>
        <begin position="62"/>
        <end position="102"/>
    </location>
</feature>
<protein>
    <submittedName>
        <fullName evidence="2">Helix-turn-helix domain-containing protein</fullName>
    </submittedName>
</protein>